<reference evidence="1 2" key="1">
    <citation type="journal article" date="2014" name="Genome Biol. Evol.">
        <title>The genome of the myxosporean Thelohanellus kitauei shows adaptations to nutrient acquisition within its fish host.</title>
        <authorList>
            <person name="Yang Y."/>
            <person name="Xiong J."/>
            <person name="Zhou Z."/>
            <person name="Huo F."/>
            <person name="Miao W."/>
            <person name="Ran C."/>
            <person name="Liu Y."/>
            <person name="Zhang J."/>
            <person name="Feng J."/>
            <person name="Wang M."/>
            <person name="Wang M."/>
            <person name="Wang L."/>
            <person name="Yao B."/>
        </authorList>
    </citation>
    <scope>NUCLEOTIDE SEQUENCE [LARGE SCALE GENOMIC DNA]</scope>
    <source>
        <strain evidence="1">Wuqing</strain>
    </source>
</reference>
<sequence>MRVVKTHSKERLLDILRSIPLAKPSNIYERSQYLQIYPSNEEEYHKIRETLSNHDVKVRCSYIDSKADGLVIRDRIITNFVPDGYKPLKSITNPKHYELFNVPESVENSLLFLNGYHIYYIADGSNYVSRVHFMYKKDGIMKMSPNIIQIRHIEGLDRPFLDEIFDGIHFHKISAPLTPKGVWKLYVANRDDYFILLTKPYFIGDIFMTSINNISSNILIKPDNQNLPPVDNGNYSDQEKIGSVKGLMFHPKNLKTYMQMVKNGVNDNGHHFYPNEIQ</sequence>
<comment type="caution">
    <text evidence="1">The sequence shown here is derived from an EMBL/GenBank/DDBJ whole genome shotgun (WGS) entry which is preliminary data.</text>
</comment>
<dbReference type="EMBL" id="JWZT01005214">
    <property type="protein sequence ID" value="KII61862.1"/>
    <property type="molecule type" value="Genomic_DNA"/>
</dbReference>
<dbReference type="Proteomes" id="UP000031668">
    <property type="component" value="Unassembled WGS sequence"/>
</dbReference>
<dbReference type="AlphaFoldDB" id="A0A0C2IYD7"/>
<evidence type="ECO:0000313" key="1">
    <source>
        <dbReference type="EMBL" id="KII61862.1"/>
    </source>
</evidence>
<organism evidence="1 2">
    <name type="scientific">Thelohanellus kitauei</name>
    <name type="common">Myxosporean</name>
    <dbReference type="NCBI Taxonomy" id="669202"/>
    <lineage>
        <taxon>Eukaryota</taxon>
        <taxon>Metazoa</taxon>
        <taxon>Cnidaria</taxon>
        <taxon>Myxozoa</taxon>
        <taxon>Myxosporea</taxon>
        <taxon>Bivalvulida</taxon>
        <taxon>Platysporina</taxon>
        <taxon>Myxobolidae</taxon>
        <taxon>Thelohanellus</taxon>
    </lineage>
</organism>
<keyword evidence="2" id="KW-1185">Reference proteome</keyword>
<name>A0A0C2IYD7_THEKT</name>
<proteinExistence type="predicted"/>
<protein>
    <submittedName>
        <fullName evidence="1">Uncharacterized protein</fullName>
    </submittedName>
</protein>
<accession>A0A0C2IYD7</accession>
<evidence type="ECO:0000313" key="2">
    <source>
        <dbReference type="Proteomes" id="UP000031668"/>
    </source>
</evidence>
<gene>
    <name evidence="1" type="ORF">RF11_05017</name>
</gene>